<evidence type="ECO:0000313" key="2">
    <source>
        <dbReference type="Proteomes" id="UP000186156"/>
    </source>
</evidence>
<name>A0A1N7LFJ8_9BACL</name>
<dbReference type="AlphaFoldDB" id="A0A1N7LFJ8"/>
<evidence type="ECO:0000313" key="1">
    <source>
        <dbReference type="EMBL" id="SIS72618.1"/>
    </source>
</evidence>
<organism evidence="1 2">
    <name type="scientific">Alicyclobacillus vulcanalis</name>
    <dbReference type="NCBI Taxonomy" id="252246"/>
    <lineage>
        <taxon>Bacteria</taxon>
        <taxon>Bacillati</taxon>
        <taxon>Bacillota</taxon>
        <taxon>Bacilli</taxon>
        <taxon>Bacillales</taxon>
        <taxon>Alicyclobacillaceae</taxon>
        <taxon>Alicyclobacillus</taxon>
    </lineage>
</organism>
<dbReference type="Proteomes" id="UP000186156">
    <property type="component" value="Unassembled WGS sequence"/>
</dbReference>
<dbReference type="EMBL" id="FTOO01000003">
    <property type="protein sequence ID" value="SIS72618.1"/>
    <property type="molecule type" value="Genomic_DNA"/>
</dbReference>
<gene>
    <name evidence="1" type="ORF">SAMN05421799_103111</name>
</gene>
<sequence length="31" mass="3854">MRIPRKRVRFQFQLWNGRARRADVDRRAAIL</sequence>
<keyword evidence="2" id="KW-1185">Reference proteome</keyword>
<accession>A0A1N7LFJ8</accession>
<proteinExistence type="predicted"/>
<reference evidence="2" key="1">
    <citation type="submission" date="2017-01" db="EMBL/GenBank/DDBJ databases">
        <authorList>
            <person name="Varghese N."/>
            <person name="Submissions S."/>
        </authorList>
    </citation>
    <scope>NUCLEOTIDE SEQUENCE [LARGE SCALE GENOMIC DNA]</scope>
    <source>
        <strain evidence="2">DSM 16176</strain>
    </source>
</reference>
<dbReference type="STRING" id="252246.SAMN05421799_103111"/>
<protein>
    <submittedName>
        <fullName evidence="1">Uncharacterized protein</fullName>
    </submittedName>
</protein>